<keyword evidence="1" id="KW-0472">Membrane</keyword>
<keyword evidence="3" id="KW-1185">Reference proteome</keyword>
<dbReference type="STRING" id="626887.J057_01645"/>
<evidence type="ECO:0000313" key="3">
    <source>
        <dbReference type="Proteomes" id="UP000013165"/>
    </source>
</evidence>
<proteinExistence type="predicted"/>
<comment type="caution">
    <text evidence="2">The sequence shown here is derived from an EMBL/GenBank/DDBJ whole genome shotgun (WGS) entry which is preliminary data.</text>
</comment>
<organism evidence="2 3">
    <name type="scientific">Marinobacter nanhaiticus D15-8W</name>
    <dbReference type="NCBI Taxonomy" id="626887"/>
    <lineage>
        <taxon>Bacteria</taxon>
        <taxon>Pseudomonadati</taxon>
        <taxon>Pseudomonadota</taxon>
        <taxon>Gammaproteobacteria</taxon>
        <taxon>Pseudomonadales</taxon>
        <taxon>Marinobacteraceae</taxon>
        <taxon>Marinobacter</taxon>
    </lineage>
</organism>
<reference evidence="2 3" key="1">
    <citation type="journal article" date="2013" name="Genome Announc.">
        <title>Genome Sequence of the Polycyclic Aromatic Hydrocarbon-Degrading Bacterium Strain Marinobacter nanhaiticus D15-8WT.</title>
        <authorList>
            <person name="Cui Z."/>
            <person name="Gao W."/>
            <person name="Li Q."/>
            <person name="Xu G."/>
            <person name="Zheng L."/>
        </authorList>
    </citation>
    <scope>NUCLEOTIDE SEQUENCE [LARGE SCALE GENOMIC DNA]</scope>
    <source>
        <strain evidence="2 3">D15-8W</strain>
    </source>
</reference>
<keyword evidence="1" id="KW-1133">Transmembrane helix</keyword>
<name>N6W9H4_9GAMM</name>
<sequence>MGILLIAALLVADWFASNLIIVKGRNIWLRCILILPAAMLVATIQSVVYLVAGSINGGQAVMMLIMGTGAHAFMIGIFMAITAIRLHLRPAADSDHLP</sequence>
<dbReference type="EMBL" id="APLQ01000008">
    <property type="protein sequence ID" value="ENO16934.1"/>
    <property type="molecule type" value="Genomic_DNA"/>
</dbReference>
<gene>
    <name evidence="2" type="ORF">J057_01645</name>
</gene>
<dbReference type="RefSeq" id="WP_004582874.1">
    <property type="nucleotide sequence ID" value="NZ_AP028878.1"/>
</dbReference>
<accession>N6W9H4</accession>
<evidence type="ECO:0000256" key="1">
    <source>
        <dbReference type="SAM" id="Phobius"/>
    </source>
</evidence>
<dbReference type="HOGENOM" id="CLU_2330455_0_0_6"/>
<feature type="transmembrane region" description="Helical" evidence="1">
    <location>
        <begin position="27"/>
        <end position="52"/>
    </location>
</feature>
<dbReference type="AlphaFoldDB" id="N6W9H4"/>
<protein>
    <submittedName>
        <fullName evidence="2">Uncharacterized protein</fullName>
    </submittedName>
</protein>
<evidence type="ECO:0000313" key="2">
    <source>
        <dbReference type="EMBL" id="ENO16934.1"/>
    </source>
</evidence>
<keyword evidence="1" id="KW-0812">Transmembrane</keyword>
<feature type="transmembrane region" description="Helical" evidence="1">
    <location>
        <begin position="64"/>
        <end position="88"/>
    </location>
</feature>
<dbReference type="PATRIC" id="fig|626887.3.peg.309"/>
<dbReference type="Proteomes" id="UP000013165">
    <property type="component" value="Unassembled WGS sequence"/>
</dbReference>